<evidence type="ECO:0000313" key="2">
    <source>
        <dbReference type="Proteomes" id="UP001434883"/>
    </source>
</evidence>
<reference evidence="1 2" key="1">
    <citation type="submission" date="2021-06" db="EMBL/GenBank/DDBJ databases">
        <authorList>
            <person name="Palmer J.M."/>
        </authorList>
    </citation>
    <scope>NUCLEOTIDE SEQUENCE [LARGE SCALE GENOMIC DNA]</scope>
    <source>
        <strain evidence="1 2">XC_2019</strain>
        <tissue evidence="1">Muscle</tissue>
    </source>
</reference>
<gene>
    <name evidence="1" type="ORF">XENOCAPTIV_015855</name>
</gene>
<evidence type="ECO:0000313" key="1">
    <source>
        <dbReference type="EMBL" id="MEQ2205315.1"/>
    </source>
</evidence>
<sequence length="101" mass="11681">MTKSKGKQREQPSSICHPFLPSISPFTPSITEEHNKNTISNLKHSPRVKLDWKPLLKEITSRVEFLILQSARGAREVRGASWRCPVLRMPVSETLRHFDWC</sequence>
<comment type="caution">
    <text evidence="1">The sequence shown here is derived from an EMBL/GenBank/DDBJ whole genome shotgun (WGS) entry which is preliminary data.</text>
</comment>
<accession>A0ABV0RB21</accession>
<proteinExistence type="predicted"/>
<name>A0ABV0RB21_9TELE</name>
<organism evidence="1 2">
    <name type="scientific">Xenoophorus captivus</name>
    <dbReference type="NCBI Taxonomy" id="1517983"/>
    <lineage>
        <taxon>Eukaryota</taxon>
        <taxon>Metazoa</taxon>
        <taxon>Chordata</taxon>
        <taxon>Craniata</taxon>
        <taxon>Vertebrata</taxon>
        <taxon>Euteleostomi</taxon>
        <taxon>Actinopterygii</taxon>
        <taxon>Neopterygii</taxon>
        <taxon>Teleostei</taxon>
        <taxon>Neoteleostei</taxon>
        <taxon>Acanthomorphata</taxon>
        <taxon>Ovalentaria</taxon>
        <taxon>Atherinomorphae</taxon>
        <taxon>Cyprinodontiformes</taxon>
        <taxon>Goodeidae</taxon>
        <taxon>Xenoophorus</taxon>
    </lineage>
</organism>
<keyword evidence="2" id="KW-1185">Reference proteome</keyword>
<protein>
    <submittedName>
        <fullName evidence="1">Uncharacterized protein</fullName>
    </submittedName>
</protein>
<dbReference type="Proteomes" id="UP001434883">
    <property type="component" value="Unassembled WGS sequence"/>
</dbReference>
<dbReference type="EMBL" id="JAHRIN010042043">
    <property type="protein sequence ID" value="MEQ2205315.1"/>
    <property type="molecule type" value="Genomic_DNA"/>
</dbReference>